<evidence type="ECO:0000313" key="2">
    <source>
        <dbReference type="EMBL" id="SAL85415.1"/>
    </source>
</evidence>
<organism evidence="2 3">
    <name type="scientific">Caballeronia terrestris</name>
    <dbReference type="NCBI Taxonomy" id="1226301"/>
    <lineage>
        <taxon>Bacteria</taxon>
        <taxon>Pseudomonadati</taxon>
        <taxon>Pseudomonadota</taxon>
        <taxon>Betaproteobacteria</taxon>
        <taxon>Burkholderiales</taxon>
        <taxon>Burkholderiaceae</taxon>
        <taxon>Caballeronia</taxon>
    </lineage>
</organism>
<dbReference type="EMBL" id="FCOL02000170">
    <property type="protein sequence ID" value="SAL85415.1"/>
    <property type="molecule type" value="Genomic_DNA"/>
</dbReference>
<reference evidence="2" key="1">
    <citation type="submission" date="2016-01" db="EMBL/GenBank/DDBJ databases">
        <authorList>
            <person name="Peeters C."/>
        </authorList>
    </citation>
    <scope>NUCLEOTIDE SEQUENCE [LARGE SCALE GENOMIC DNA]</scope>
    <source>
        <strain evidence="2">LMG 22937</strain>
    </source>
</reference>
<evidence type="ECO:0000256" key="1">
    <source>
        <dbReference type="SAM" id="MobiDB-lite"/>
    </source>
</evidence>
<dbReference type="Proteomes" id="UP000054925">
    <property type="component" value="Unassembled WGS sequence"/>
</dbReference>
<comment type="caution">
    <text evidence="2">The sequence shown here is derived from an EMBL/GenBank/DDBJ whole genome shotgun (WGS) entry which is preliminary data.</text>
</comment>
<evidence type="ECO:0000313" key="3">
    <source>
        <dbReference type="Proteomes" id="UP000054925"/>
    </source>
</evidence>
<dbReference type="RefSeq" id="WP_087660441.1">
    <property type="nucleotide sequence ID" value="NZ_FCOL02000170.1"/>
</dbReference>
<keyword evidence="3" id="KW-1185">Reference proteome</keyword>
<protein>
    <submittedName>
        <fullName evidence="2">Uncharacterized protein</fullName>
    </submittedName>
</protein>
<name>A0A158KWS5_9BURK</name>
<dbReference type="OrthoDB" id="9103522at2"/>
<dbReference type="InterPro" id="IPR036910">
    <property type="entry name" value="HMG_box_dom_sf"/>
</dbReference>
<dbReference type="SUPFAM" id="SSF47095">
    <property type="entry name" value="HMG-box"/>
    <property type="match status" value="1"/>
</dbReference>
<accession>A0A158KWS5</accession>
<feature type="region of interest" description="Disordered" evidence="1">
    <location>
        <begin position="100"/>
        <end position="119"/>
    </location>
</feature>
<dbReference type="AlphaFoldDB" id="A0A158KWS5"/>
<gene>
    <name evidence="2" type="ORF">AWB67_06935</name>
</gene>
<sequence length="119" mass="13980">MYSESRLDDIDKGTEWWESLSKADRAEWFARVGTTRPADAWDAFKRARRRGDSMEPELQLTEDLRRGMDWWKSLSEEERADWFEKVGTHRPKDAWNAFKRSHGYVDGGNNQDNGRAAAR</sequence>
<proteinExistence type="predicted"/>